<comment type="caution">
    <text evidence="11">The sequence shown here is derived from an EMBL/GenBank/DDBJ whole genome shotgun (WGS) entry which is preliminary data.</text>
</comment>
<dbReference type="EMBL" id="JALJOU010000028">
    <property type="protein sequence ID" value="KAK9835334.1"/>
    <property type="molecule type" value="Genomic_DNA"/>
</dbReference>
<evidence type="ECO:0000256" key="5">
    <source>
        <dbReference type="ARBA" id="ARBA00022801"/>
    </source>
</evidence>
<dbReference type="SUPFAM" id="SSF54001">
    <property type="entry name" value="Cysteine proteinases"/>
    <property type="match status" value="1"/>
</dbReference>
<keyword evidence="12" id="KW-1185">Reference proteome</keyword>
<protein>
    <recommendedName>
        <fullName evidence="8">Ubiquitin carboxyl-terminal hydrolase</fullName>
        <ecNumber evidence="8">3.4.19.12</ecNumber>
    </recommendedName>
</protein>
<dbReference type="PRINTS" id="PR00707">
    <property type="entry name" value="UBCTHYDRLASE"/>
</dbReference>
<dbReference type="PANTHER" id="PTHR10589:SF17">
    <property type="entry name" value="UBIQUITIN CARBOXYL-TERMINAL HYDROLASE"/>
    <property type="match status" value="1"/>
</dbReference>
<feature type="region of interest" description="Disordered" evidence="9">
    <location>
        <begin position="141"/>
        <end position="163"/>
    </location>
</feature>
<dbReference type="CDD" id="cd09616">
    <property type="entry name" value="Peptidase_C12_UCH_L1_L3"/>
    <property type="match status" value="1"/>
</dbReference>
<dbReference type="GO" id="GO:0006511">
    <property type="term" value="P:ubiquitin-dependent protein catabolic process"/>
    <property type="evidence" value="ECO:0007669"/>
    <property type="project" value="UniProtKB-UniRule"/>
</dbReference>
<evidence type="ECO:0000256" key="8">
    <source>
        <dbReference type="RuleBase" id="RU361215"/>
    </source>
</evidence>
<dbReference type="GO" id="GO:0005737">
    <property type="term" value="C:cytoplasm"/>
    <property type="evidence" value="ECO:0007669"/>
    <property type="project" value="TreeGrafter"/>
</dbReference>
<comment type="similarity">
    <text evidence="2 7 8">Belongs to the peptidase C12 family.</text>
</comment>
<evidence type="ECO:0000259" key="10">
    <source>
        <dbReference type="PROSITE" id="PS52048"/>
    </source>
</evidence>
<gene>
    <name evidence="11" type="ORF">WJX81_003115</name>
</gene>
<dbReference type="GO" id="GO:0016579">
    <property type="term" value="P:protein deubiquitination"/>
    <property type="evidence" value="ECO:0007669"/>
    <property type="project" value="TreeGrafter"/>
</dbReference>
<keyword evidence="4 7" id="KW-0833">Ubl conjugation pathway</keyword>
<dbReference type="FunFam" id="3.40.532.10:FF:000006">
    <property type="entry name" value="Ubiquitin carboxyl-terminal hydrolase"/>
    <property type="match status" value="1"/>
</dbReference>
<evidence type="ECO:0000256" key="3">
    <source>
        <dbReference type="ARBA" id="ARBA00022670"/>
    </source>
</evidence>
<organism evidence="11 12">
    <name type="scientific">Elliptochloris bilobata</name>
    <dbReference type="NCBI Taxonomy" id="381761"/>
    <lineage>
        <taxon>Eukaryota</taxon>
        <taxon>Viridiplantae</taxon>
        <taxon>Chlorophyta</taxon>
        <taxon>core chlorophytes</taxon>
        <taxon>Trebouxiophyceae</taxon>
        <taxon>Trebouxiophyceae incertae sedis</taxon>
        <taxon>Elliptochloris clade</taxon>
        <taxon>Elliptochloris</taxon>
    </lineage>
</organism>
<comment type="catalytic activity">
    <reaction evidence="1 7 8">
        <text>Thiol-dependent hydrolysis of ester, thioester, amide, peptide and isopeptide bonds formed by the C-terminal Gly of ubiquitin (a 76-residue protein attached to proteins as an intracellular targeting signal).</text>
        <dbReference type="EC" id="3.4.19.12"/>
    </reaction>
</comment>
<dbReference type="Gene3D" id="3.40.532.10">
    <property type="entry name" value="Peptidase C12, ubiquitin carboxyl-terminal hydrolase"/>
    <property type="match status" value="1"/>
</dbReference>
<dbReference type="EC" id="3.4.19.12" evidence="8"/>
<dbReference type="PANTHER" id="PTHR10589">
    <property type="entry name" value="UBIQUITIN CARBOXYL-TERMINAL HYDROLASE"/>
    <property type="match status" value="1"/>
</dbReference>
<feature type="active site" description="Proton donor" evidence="7">
    <location>
        <position position="174"/>
    </location>
</feature>
<evidence type="ECO:0000313" key="11">
    <source>
        <dbReference type="EMBL" id="KAK9835334.1"/>
    </source>
</evidence>
<dbReference type="InterPro" id="IPR036959">
    <property type="entry name" value="Peptidase_C12_UCH_sf"/>
</dbReference>
<evidence type="ECO:0000256" key="1">
    <source>
        <dbReference type="ARBA" id="ARBA00000707"/>
    </source>
</evidence>
<proteinExistence type="inferred from homology"/>
<keyword evidence="3 7" id="KW-0645">Protease</keyword>
<evidence type="ECO:0000256" key="9">
    <source>
        <dbReference type="SAM" id="MobiDB-lite"/>
    </source>
</evidence>
<keyword evidence="5 7" id="KW-0378">Hydrolase</keyword>
<dbReference type="Pfam" id="PF01088">
    <property type="entry name" value="Peptidase_C12"/>
    <property type="match status" value="1"/>
</dbReference>
<reference evidence="11 12" key="1">
    <citation type="journal article" date="2024" name="Nat. Commun.">
        <title>Phylogenomics reveals the evolutionary origins of lichenization in chlorophyte algae.</title>
        <authorList>
            <person name="Puginier C."/>
            <person name="Libourel C."/>
            <person name="Otte J."/>
            <person name="Skaloud P."/>
            <person name="Haon M."/>
            <person name="Grisel S."/>
            <person name="Petersen M."/>
            <person name="Berrin J.G."/>
            <person name="Delaux P.M."/>
            <person name="Dal Grande F."/>
            <person name="Keller J."/>
        </authorList>
    </citation>
    <scope>NUCLEOTIDE SEQUENCE [LARGE SCALE GENOMIC DNA]</scope>
    <source>
        <strain evidence="11 12">SAG 245.80</strain>
    </source>
</reference>
<feature type="domain" description="UCH catalytic" evidence="10">
    <location>
        <begin position="4"/>
        <end position="233"/>
    </location>
</feature>
<evidence type="ECO:0000256" key="6">
    <source>
        <dbReference type="ARBA" id="ARBA00022807"/>
    </source>
</evidence>
<feature type="active site" description="Nucleophile" evidence="7">
    <location>
        <position position="96"/>
    </location>
</feature>
<evidence type="ECO:0000256" key="2">
    <source>
        <dbReference type="ARBA" id="ARBA00009326"/>
    </source>
</evidence>
<evidence type="ECO:0000256" key="7">
    <source>
        <dbReference type="PROSITE-ProRule" id="PRU01393"/>
    </source>
</evidence>
<dbReference type="AlphaFoldDB" id="A0AAW1RNE8"/>
<feature type="site" description="Important for enzyme activity" evidence="7">
    <location>
        <position position="189"/>
    </location>
</feature>
<dbReference type="InterPro" id="IPR001578">
    <property type="entry name" value="Peptidase_C12_UCH"/>
</dbReference>
<evidence type="ECO:0000313" key="12">
    <source>
        <dbReference type="Proteomes" id="UP001445335"/>
    </source>
</evidence>
<dbReference type="InterPro" id="IPR038765">
    <property type="entry name" value="Papain-like_cys_pep_sf"/>
</dbReference>
<keyword evidence="6 7" id="KW-0788">Thiol protease</keyword>
<sequence>MGKKWIPIESNPAVLNDYAKKLGFDIGKYAFCDILGLDEELLAMVPSPVVAVILLFPVTDKYQALKGAEDEDLKAAGYKGGPASLYFMKQTISNACGTIGVLHAIGNNLDKAELEDSSFFQRFFADTKEMSPADRGAYLLNPPPDAPDLDEAHHAAAQEGATAPPPLEEAVNLHFAALVERDGRLWELDGCKSFPIDHGPTSPATLLHDAAGVARAFMASTESLSFTLLALAAPDQEYLVQHEIDAA</sequence>
<dbReference type="GO" id="GO:0004843">
    <property type="term" value="F:cysteine-type deubiquitinase activity"/>
    <property type="evidence" value="ECO:0007669"/>
    <property type="project" value="UniProtKB-UniRule"/>
</dbReference>
<accession>A0AAW1RNE8</accession>
<feature type="site" description="Transition state stabilizer" evidence="7">
    <location>
        <position position="90"/>
    </location>
</feature>
<name>A0AAW1RNE8_9CHLO</name>
<dbReference type="PROSITE" id="PS52048">
    <property type="entry name" value="UCH_DOMAIN"/>
    <property type="match status" value="1"/>
</dbReference>
<evidence type="ECO:0000256" key="4">
    <source>
        <dbReference type="ARBA" id="ARBA00022786"/>
    </source>
</evidence>
<dbReference type="Proteomes" id="UP001445335">
    <property type="component" value="Unassembled WGS sequence"/>
</dbReference>